<name>A0A5N5L7S5_9ROSI</name>
<proteinExistence type="predicted"/>
<protein>
    <recommendedName>
        <fullName evidence="2">Reverse transcriptase Ty1/copia-type domain-containing protein</fullName>
    </recommendedName>
</protein>
<feature type="region of interest" description="Disordered" evidence="1">
    <location>
        <begin position="295"/>
        <end position="319"/>
    </location>
</feature>
<sequence>MTSQPLSISFPTINPECSTFPIVSDFSTSTLDPINLPSPDTSNSSIIPQTTDSPIISQATIIPQITISPIIPASSNPPLPLENPCSQIVPHREIVTRSKTCNSKPKQFPGFKSFLATRHPLRVFSSVIIEPEPSCFTKALIDYGFTESKMDYSLFTYTNTSDRMFVLVYVDDIIVTGSSLHTIHQFVDKLKIEFQVKDLGELNYFLGIQAIRNSDVLHLRQAKYITDLLHSTDMIGAKHLNCPSSSVLFSSLPSLSVEECIDNSVTHANQESEQDNSAIKPRDISNKIMLYPAITGDKSGRRSDHIQLSQEKNQDQESY</sequence>
<gene>
    <name evidence="3" type="ORF">DKX38_015639</name>
</gene>
<accession>A0A5N5L7S5</accession>
<dbReference type="AlphaFoldDB" id="A0A5N5L7S5"/>
<dbReference type="Proteomes" id="UP000326939">
    <property type="component" value="Chromosome 10"/>
</dbReference>
<reference evidence="4" key="1">
    <citation type="journal article" date="2019" name="Gigascience">
        <title>De novo genome assembly of the endangered Acer yangbiense, a plant species with extremely small populations endemic to Yunnan Province, China.</title>
        <authorList>
            <person name="Yang J."/>
            <person name="Wariss H.M."/>
            <person name="Tao L."/>
            <person name="Zhang R."/>
            <person name="Yun Q."/>
            <person name="Hollingsworth P."/>
            <person name="Dao Z."/>
            <person name="Luo G."/>
            <person name="Guo H."/>
            <person name="Ma Y."/>
            <person name="Sun W."/>
        </authorList>
    </citation>
    <scope>NUCLEOTIDE SEQUENCE [LARGE SCALE GENOMIC DNA]</scope>
    <source>
        <strain evidence="4">cv. br00</strain>
    </source>
</reference>
<dbReference type="InterPro" id="IPR013103">
    <property type="entry name" value="RVT_2"/>
</dbReference>
<dbReference type="EMBL" id="VDCV01000010">
    <property type="protein sequence ID" value="KAB5538106.1"/>
    <property type="molecule type" value="Genomic_DNA"/>
</dbReference>
<comment type="caution">
    <text evidence="3">The sequence shown here is derived from an EMBL/GenBank/DDBJ whole genome shotgun (WGS) entry which is preliminary data.</text>
</comment>
<dbReference type="InterPro" id="IPR043502">
    <property type="entry name" value="DNA/RNA_pol_sf"/>
</dbReference>
<feature type="domain" description="Reverse transcriptase Ty1/copia-type" evidence="2">
    <location>
        <begin position="135"/>
        <end position="243"/>
    </location>
</feature>
<keyword evidence="4" id="KW-1185">Reference proteome</keyword>
<evidence type="ECO:0000313" key="4">
    <source>
        <dbReference type="Proteomes" id="UP000326939"/>
    </source>
</evidence>
<evidence type="ECO:0000259" key="2">
    <source>
        <dbReference type="Pfam" id="PF07727"/>
    </source>
</evidence>
<dbReference type="Pfam" id="PF07727">
    <property type="entry name" value="RVT_2"/>
    <property type="match status" value="1"/>
</dbReference>
<evidence type="ECO:0000256" key="1">
    <source>
        <dbReference type="SAM" id="MobiDB-lite"/>
    </source>
</evidence>
<evidence type="ECO:0000313" key="3">
    <source>
        <dbReference type="EMBL" id="KAB5538106.1"/>
    </source>
</evidence>
<dbReference type="SUPFAM" id="SSF56672">
    <property type="entry name" value="DNA/RNA polymerases"/>
    <property type="match status" value="1"/>
</dbReference>
<organism evidence="3 4">
    <name type="scientific">Salix brachista</name>
    <dbReference type="NCBI Taxonomy" id="2182728"/>
    <lineage>
        <taxon>Eukaryota</taxon>
        <taxon>Viridiplantae</taxon>
        <taxon>Streptophyta</taxon>
        <taxon>Embryophyta</taxon>
        <taxon>Tracheophyta</taxon>
        <taxon>Spermatophyta</taxon>
        <taxon>Magnoliopsida</taxon>
        <taxon>eudicotyledons</taxon>
        <taxon>Gunneridae</taxon>
        <taxon>Pentapetalae</taxon>
        <taxon>rosids</taxon>
        <taxon>fabids</taxon>
        <taxon>Malpighiales</taxon>
        <taxon>Salicaceae</taxon>
        <taxon>Saliceae</taxon>
        <taxon>Salix</taxon>
    </lineage>
</organism>